<evidence type="ECO:0000313" key="8">
    <source>
        <dbReference type="Proteomes" id="UP000525027"/>
    </source>
</evidence>
<dbReference type="InterPro" id="IPR011778">
    <property type="entry name" value="Hydantoinase/dihydroPyrase"/>
</dbReference>
<evidence type="ECO:0000256" key="2">
    <source>
        <dbReference type="ARBA" id="ARBA00008829"/>
    </source>
</evidence>
<comment type="similarity">
    <text evidence="2">Belongs to the metallo-dependent hydrolases superfamily. Hydantoinase/dihydropyrimidinase family.</text>
</comment>
<dbReference type="GO" id="GO:0004157">
    <property type="term" value="F:dihydropyrimidinase activity"/>
    <property type="evidence" value="ECO:0007669"/>
    <property type="project" value="UniProtKB-EC"/>
</dbReference>
<feature type="modified residue" description="N6-carboxylysine" evidence="5">
    <location>
        <position position="143"/>
    </location>
</feature>
<dbReference type="EMBL" id="DURU01000009">
    <property type="protein sequence ID" value="HHZ03584.1"/>
    <property type="molecule type" value="Genomic_DNA"/>
</dbReference>
<evidence type="ECO:0000256" key="1">
    <source>
        <dbReference type="ARBA" id="ARBA00001947"/>
    </source>
</evidence>
<name>A0A7V7BXD0_9BACT</name>
<dbReference type="NCBIfam" id="TIGR02033">
    <property type="entry name" value="D-hydantoinase"/>
    <property type="match status" value="1"/>
</dbReference>
<dbReference type="SUPFAM" id="SSF51556">
    <property type="entry name" value="Metallo-dependent hydrolases"/>
    <property type="match status" value="1"/>
</dbReference>
<dbReference type="EC" id="3.5.2.2" evidence="7"/>
<dbReference type="PANTHER" id="PTHR11647:SF1">
    <property type="entry name" value="COLLAPSIN RESPONSE MEDIATOR PROTEIN"/>
    <property type="match status" value="1"/>
</dbReference>
<protein>
    <submittedName>
        <fullName evidence="7">Dihydropyrimidinase</fullName>
        <ecNumber evidence="7">3.5.2.2</ecNumber>
    </submittedName>
</protein>
<reference evidence="7 8" key="1">
    <citation type="journal article" date="2020" name="Biotechnol. Biofuels">
        <title>New insights from the biogas microbiome by comprehensive genome-resolved metagenomics of nearly 1600 species originating from multiple anaerobic digesters.</title>
        <authorList>
            <person name="Campanaro S."/>
            <person name="Treu L."/>
            <person name="Rodriguez-R L.M."/>
            <person name="Kovalovszki A."/>
            <person name="Ziels R.M."/>
            <person name="Maus I."/>
            <person name="Zhu X."/>
            <person name="Kougias P.G."/>
            <person name="Basile A."/>
            <person name="Luo G."/>
            <person name="Schluter A."/>
            <person name="Konstantinidis K.T."/>
            <person name="Angelidaki I."/>
        </authorList>
    </citation>
    <scope>NUCLEOTIDE SEQUENCE [LARGE SCALE GENOMIC DNA]</scope>
    <source>
        <strain evidence="7">AS25fmACSIPFO_94</strain>
    </source>
</reference>
<evidence type="ECO:0000256" key="5">
    <source>
        <dbReference type="PIRSR" id="PIRSR611778-50"/>
    </source>
</evidence>
<dbReference type="GO" id="GO:0046872">
    <property type="term" value="F:metal ion binding"/>
    <property type="evidence" value="ECO:0007669"/>
    <property type="project" value="UniProtKB-KW"/>
</dbReference>
<dbReference type="Proteomes" id="UP000525027">
    <property type="component" value="Unassembled WGS sequence"/>
</dbReference>
<dbReference type="Gene3D" id="3.20.20.140">
    <property type="entry name" value="Metal-dependent hydrolases"/>
    <property type="match status" value="1"/>
</dbReference>
<dbReference type="CDD" id="cd01314">
    <property type="entry name" value="D-HYD"/>
    <property type="match status" value="1"/>
</dbReference>
<dbReference type="InterPro" id="IPR050378">
    <property type="entry name" value="Metallo-dep_Hydrolases_sf"/>
</dbReference>
<dbReference type="InterPro" id="IPR032466">
    <property type="entry name" value="Metal_Hydrolase"/>
</dbReference>
<feature type="domain" description="Amidohydrolase-related" evidence="6">
    <location>
        <begin position="49"/>
        <end position="432"/>
    </location>
</feature>
<accession>A0A7V7BXD0</accession>
<dbReference type="FunFam" id="3.20.20.140:FF:000174">
    <property type="entry name" value="Dihydropyrimidinase-related protein 2"/>
    <property type="match status" value="1"/>
</dbReference>
<evidence type="ECO:0000259" key="6">
    <source>
        <dbReference type="Pfam" id="PF01979"/>
    </source>
</evidence>
<dbReference type="InterPro" id="IPR011059">
    <property type="entry name" value="Metal-dep_hydrolase_composite"/>
</dbReference>
<evidence type="ECO:0000313" key="7">
    <source>
        <dbReference type="EMBL" id="HHZ03584.1"/>
    </source>
</evidence>
<proteinExistence type="inferred from homology"/>
<keyword evidence="4 7" id="KW-0378">Hydrolase</keyword>
<comment type="cofactor">
    <cofactor evidence="1">
        <name>Zn(2+)</name>
        <dbReference type="ChEBI" id="CHEBI:29105"/>
    </cofactor>
</comment>
<sequence length="466" mass="51125">MSLLIKNGTIVTASNEFVGDVYVKGEKIEAIGIDLNMPADQVIDATGKYVFPGGVDEHVHYGSFGALLFETSHAAGVGGTTTIVDFAPQDQGVPLLEAIRIQASKANNVASVDYAFHGIIMDPKDSVFDEIEHLPEVGVSSLKLFMAYKGTSFYSDDESILKAMMKAKDVGVTMMVHAENADIINVLQKYYLDQGKTDPVYHYYSRPPIAEEEATNRAIALAKVADCPLFIVHVSVKGAMEAIRSAYEGGFPVYGETCTHYLTLTTDYLAKPNFEGAKYVCSPPLRPQEHLDALWEAVQKGWLVSVGSDHCALVGGYEITKKKGLGNFAKIPNGCPGVQDRMVMLWTYGVCEGKITRQRFVDLFATTPARVVGLYPQKGQIAVGSDADIVIFDPNFKGTITNAESYHGIDYSPFEGFPIKGRPEQVFLRGKLIAKEGKFVAEKGKGRRLTCKPYALCYTYYHKDDK</sequence>
<dbReference type="PANTHER" id="PTHR11647">
    <property type="entry name" value="HYDRANTOINASE/DIHYDROPYRIMIDINASE FAMILY MEMBER"/>
    <property type="match status" value="1"/>
</dbReference>
<dbReference type="GO" id="GO:0005829">
    <property type="term" value="C:cytosol"/>
    <property type="evidence" value="ECO:0007669"/>
    <property type="project" value="TreeGrafter"/>
</dbReference>
<comment type="PTM">
    <text evidence="5">Carbamylation allows a single lysine to coordinate two divalent metal cations.</text>
</comment>
<evidence type="ECO:0000256" key="3">
    <source>
        <dbReference type="ARBA" id="ARBA00022723"/>
    </source>
</evidence>
<evidence type="ECO:0000256" key="4">
    <source>
        <dbReference type="ARBA" id="ARBA00022801"/>
    </source>
</evidence>
<dbReference type="Gene3D" id="2.30.40.10">
    <property type="entry name" value="Urease, subunit C, domain 1"/>
    <property type="match status" value="1"/>
</dbReference>
<keyword evidence="3" id="KW-0479">Metal-binding</keyword>
<gene>
    <name evidence="7" type="primary">hydA</name>
    <name evidence="7" type="ORF">GX397_00570</name>
</gene>
<dbReference type="InterPro" id="IPR006680">
    <property type="entry name" value="Amidohydro-rel"/>
</dbReference>
<dbReference type="AlphaFoldDB" id="A0A7V7BXD0"/>
<dbReference type="SUPFAM" id="SSF51338">
    <property type="entry name" value="Composite domain of metallo-dependent hydrolases"/>
    <property type="match status" value="1"/>
</dbReference>
<organism evidence="7 8">
    <name type="scientific">Acetomicrobium hydrogeniformans</name>
    <dbReference type="NCBI Taxonomy" id="649746"/>
    <lineage>
        <taxon>Bacteria</taxon>
        <taxon>Thermotogati</taxon>
        <taxon>Synergistota</taxon>
        <taxon>Synergistia</taxon>
        <taxon>Synergistales</taxon>
        <taxon>Acetomicrobiaceae</taxon>
        <taxon>Acetomicrobium</taxon>
    </lineage>
</organism>
<comment type="caution">
    <text evidence="7">The sequence shown here is derived from an EMBL/GenBank/DDBJ whole genome shotgun (WGS) entry which is preliminary data.</text>
</comment>
<dbReference type="Pfam" id="PF01979">
    <property type="entry name" value="Amidohydro_1"/>
    <property type="match status" value="1"/>
</dbReference>
<dbReference type="RefSeq" id="WP_273001919.1">
    <property type="nucleotide sequence ID" value="NZ_DURU01000009.1"/>
</dbReference>